<dbReference type="Proteomes" id="UP001629113">
    <property type="component" value="Unassembled WGS sequence"/>
</dbReference>
<evidence type="ECO:0000256" key="3">
    <source>
        <dbReference type="SAM" id="Coils"/>
    </source>
</evidence>
<evidence type="ECO:0000256" key="4">
    <source>
        <dbReference type="SAM" id="MobiDB-lite"/>
    </source>
</evidence>
<feature type="coiled-coil region" evidence="3">
    <location>
        <begin position="159"/>
        <end position="207"/>
    </location>
</feature>
<comment type="similarity">
    <text evidence="1">Belongs to the OPA3 family.</text>
</comment>
<sequence>MVPLPLFKFASLFVRHISKYGANYIKEQAHEHPKFRVIAARYGQTMHQINMRMAVTLLRDSAAEKRAKEKAEAPTVKTEEQMKAEEAAKEKNAARRAKEKAEAAKSIWKRKFRALPEEKAVDLFADVIGDSFILLVAIMLITYEYIRTKGKPDANALKIEEINEKLKELDLREKDLEETEKTQRNRVETLEQAIEEMKKQSQSKKKKS</sequence>
<dbReference type="Pfam" id="PF07047">
    <property type="entry name" value="OPA3"/>
    <property type="match status" value="1"/>
</dbReference>
<dbReference type="EMBL" id="JBFCZG010000003">
    <property type="protein sequence ID" value="KAL3424811.1"/>
    <property type="molecule type" value="Genomic_DNA"/>
</dbReference>
<organism evidence="5 6">
    <name type="scientific">Phlyctema vagabunda</name>
    <dbReference type="NCBI Taxonomy" id="108571"/>
    <lineage>
        <taxon>Eukaryota</taxon>
        <taxon>Fungi</taxon>
        <taxon>Dikarya</taxon>
        <taxon>Ascomycota</taxon>
        <taxon>Pezizomycotina</taxon>
        <taxon>Leotiomycetes</taxon>
        <taxon>Helotiales</taxon>
        <taxon>Dermateaceae</taxon>
        <taxon>Phlyctema</taxon>
    </lineage>
</organism>
<name>A0ABR4PNB5_9HELO</name>
<dbReference type="PANTHER" id="PTHR12499:SF0">
    <property type="entry name" value="OPTIC ATROPHY 3 PROTEIN"/>
    <property type="match status" value="1"/>
</dbReference>
<feature type="compositionally biased region" description="Basic and acidic residues" evidence="4">
    <location>
        <begin position="67"/>
        <end position="93"/>
    </location>
</feature>
<evidence type="ECO:0000313" key="6">
    <source>
        <dbReference type="Proteomes" id="UP001629113"/>
    </source>
</evidence>
<proteinExistence type="inferred from homology"/>
<reference evidence="5 6" key="1">
    <citation type="submission" date="2024-06" db="EMBL/GenBank/DDBJ databases">
        <title>Complete genome of Phlyctema vagabunda strain 19-DSS-EL-015.</title>
        <authorList>
            <person name="Fiorenzani C."/>
        </authorList>
    </citation>
    <scope>NUCLEOTIDE SEQUENCE [LARGE SCALE GENOMIC DNA]</scope>
    <source>
        <strain evidence="5 6">19-DSS-EL-015</strain>
    </source>
</reference>
<accession>A0ABR4PNB5</accession>
<protein>
    <submittedName>
        <fullName evidence="5">OPA3 family protein</fullName>
    </submittedName>
</protein>
<dbReference type="InterPro" id="IPR010754">
    <property type="entry name" value="OPA3-like"/>
</dbReference>
<dbReference type="PANTHER" id="PTHR12499">
    <property type="entry name" value="OPTIC ATROPHY 3 PROTEIN OPA3"/>
    <property type="match status" value="1"/>
</dbReference>
<evidence type="ECO:0000256" key="2">
    <source>
        <dbReference type="ARBA" id="ARBA00023054"/>
    </source>
</evidence>
<comment type="caution">
    <text evidence="5">The sequence shown here is derived from an EMBL/GenBank/DDBJ whole genome shotgun (WGS) entry which is preliminary data.</text>
</comment>
<gene>
    <name evidence="5" type="ORF">PVAG01_04092</name>
</gene>
<keyword evidence="6" id="KW-1185">Reference proteome</keyword>
<feature type="region of interest" description="Disordered" evidence="4">
    <location>
        <begin position="67"/>
        <end position="95"/>
    </location>
</feature>
<evidence type="ECO:0000256" key="1">
    <source>
        <dbReference type="ARBA" id="ARBA00007584"/>
    </source>
</evidence>
<evidence type="ECO:0000313" key="5">
    <source>
        <dbReference type="EMBL" id="KAL3424811.1"/>
    </source>
</evidence>
<keyword evidence="2 3" id="KW-0175">Coiled coil</keyword>